<accession>A0A8B7ND36</accession>
<organism evidence="2 3">
    <name type="scientific">Hyalella azteca</name>
    <name type="common">Amphipod</name>
    <dbReference type="NCBI Taxonomy" id="294128"/>
    <lineage>
        <taxon>Eukaryota</taxon>
        <taxon>Metazoa</taxon>
        <taxon>Ecdysozoa</taxon>
        <taxon>Arthropoda</taxon>
        <taxon>Crustacea</taxon>
        <taxon>Multicrustacea</taxon>
        <taxon>Malacostraca</taxon>
        <taxon>Eumalacostraca</taxon>
        <taxon>Peracarida</taxon>
        <taxon>Amphipoda</taxon>
        <taxon>Senticaudata</taxon>
        <taxon>Talitrida</taxon>
        <taxon>Talitroidea</taxon>
        <taxon>Hyalellidae</taxon>
        <taxon>Hyalella</taxon>
    </lineage>
</organism>
<evidence type="ECO:0000259" key="1">
    <source>
        <dbReference type="PROSITE" id="PS50132"/>
    </source>
</evidence>
<dbReference type="Gene3D" id="1.10.167.10">
    <property type="entry name" value="Regulator of G-protein Signalling 4, domain 2"/>
    <property type="match status" value="1"/>
</dbReference>
<dbReference type="InterPro" id="IPR036305">
    <property type="entry name" value="RGS_sf"/>
</dbReference>
<dbReference type="Proteomes" id="UP000694843">
    <property type="component" value="Unplaced"/>
</dbReference>
<name>A0A8B7ND36_HYAAZ</name>
<proteinExistence type="predicted"/>
<dbReference type="SMART" id="SM00315">
    <property type="entry name" value="RGS"/>
    <property type="match status" value="1"/>
</dbReference>
<dbReference type="PANTHER" id="PTHR10845:SF259">
    <property type="entry name" value="RGS DOMAIN-CONTAINING PROTEIN-RELATED"/>
    <property type="match status" value="1"/>
</dbReference>
<dbReference type="PANTHER" id="PTHR10845">
    <property type="entry name" value="REGULATOR OF G PROTEIN SIGNALING"/>
    <property type="match status" value="1"/>
</dbReference>
<dbReference type="OMA" id="QTIMESD"/>
<dbReference type="KEGG" id="hazt:108668770"/>
<dbReference type="AlphaFoldDB" id="A0A8B7ND36"/>
<sequence>MRMIATDVRHDTLKATKNAFSSINSAIAETLAYNKRSDMRLRLGWLRRKGDGQAASVRPMPEEAQSWAKSFHALMESKYGQALFRAFLQREFSDENVEFWLAVEEYRRTRPNKMPAKASKIHADYVAVQAPKEINLDPATRNVIAENLNSADKTIFDVAQKRIQTIMESDSYSRFLQSELYRELLNPVPDSSTVTY</sequence>
<dbReference type="PROSITE" id="PS50132">
    <property type="entry name" value="RGS"/>
    <property type="match status" value="1"/>
</dbReference>
<evidence type="ECO:0000313" key="2">
    <source>
        <dbReference type="Proteomes" id="UP000694843"/>
    </source>
</evidence>
<protein>
    <submittedName>
        <fullName evidence="3">Regulator of G-protein signaling 2-like</fullName>
    </submittedName>
</protein>
<dbReference type="SUPFAM" id="SSF48097">
    <property type="entry name" value="Regulator of G-protein signaling, RGS"/>
    <property type="match status" value="1"/>
</dbReference>
<dbReference type="GeneID" id="108668770"/>
<dbReference type="PRINTS" id="PR01301">
    <property type="entry name" value="RGSPROTEIN"/>
</dbReference>
<feature type="domain" description="RGS" evidence="1">
    <location>
        <begin position="70"/>
        <end position="185"/>
    </location>
</feature>
<dbReference type="InterPro" id="IPR016137">
    <property type="entry name" value="RGS"/>
</dbReference>
<dbReference type="RefSeq" id="XP_018011510.1">
    <property type="nucleotide sequence ID" value="XM_018156021.2"/>
</dbReference>
<dbReference type="OrthoDB" id="196547at2759"/>
<gene>
    <name evidence="3" type="primary">LOC108668770</name>
</gene>
<reference evidence="3" key="1">
    <citation type="submission" date="2025-08" db="UniProtKB">
        <authorList>
            <consortium name="RefSeq"/>
        </authorList>
    </citation>
    <scope>IDENTIFICATION</scope>
    <source>
        <tissue evidence="3">Whole organism</tissue>
    </source>
</reference>
<dbReference type="InterPro" id="IPR044926">
    <property type="entry name" value="RGS_subdomain_2"/>
</dbReference>
<dbReference type="FunFam" id="1.10.167.10:FF:000001">
    <property type="entry name" value="Putative regulator of g-protein signaling 12"/>
    <property type="match status" value="1"/>
</dbReference>
<evidence type="ECO:0000313" key="3">
    <source>
        <dbReference type="RefSeq" id="XP_018011510.1"/>
    </source>
</evidence>
<keyword evidence="2" id="KW-1185">Reference proteome</keyword>
<dbReference type="Pfam" id="PF00615">
    <property type="entry name" value="RGS"/>
    <property type="match status" value="1"/>
</dbReference>